<reference evidence="4" key="1">
    <citation type="submission" date="2018-04" db="EMBL/GenBank/DDBJ databases">
        <authorList>
            <person name="Liu S."/>
            <person name="Wang Z."/>
            <person name="Li J."/>
        </authorList>
    </citation>
    <scope>NUCLEOTIDE SEQUENCE [LARGE SCALE GENOMIC DNA]</scope>
    <source>
        <strain evidence="4">622</strain>
    </source>
</reference>
<dbReference type="InterPro" id="IPR050181">
    <property type="entry name" value="Cold_shock_domain"/>
</dbReference>
<sequence length="127" mass="13674">MPTGKVKFYDDEKGFGFISSDDGQEVFLHASALPAGVTSVKAGTRLEFGIADGKRGVQALSVRVLDAPPSLVKLKRKPADDMAIIVEDLVKLLDGLGGDLRKGRYPDNAHSRKVALLLRRVADELDA</sequence>
<dbReference type="Pfam" id="PF00313">
    <property type="entry name" value="CSD"/>
    <property type="match status" value="1"/>
</dbReference>
<dbReference type="PROSITE" id="PS00352">
    <property type="entry name" value="CSD_1"/>
    <property type="match status" value="1"/>
</dbReference>
<dbReference type="GO" id="GO:0005737">
    <property type="term" value="C:cytoplasm"/>
    <property type="evidence" value="ECO:0007669"/>
    <property type="project" value="UniProtKB-SubCell"/>
</dbReference>
<dbReference type="SUPFAM" id="SSF50249">
    <property type="entry name" value="Nucleic acid-binding proteins"/>
    <property type="match status" value="1"/>
</dbReference>
<dbReference type="AlphaFoldDB" id="A0A2U1TDM8"/>
<dbReference type="EMBL" id="QEFB01000007">
    <property type="protein sequence ID" value="PWC06920.1"/>
    <property type="molecule type" value="Genomic_DNA"/>
</dbReference>
<evidence type="ECO:0000259" key="2">
    <source>
        <dbReference type="PROSITE" id="PS51857"/>
    </source>
</evidence>
<dbReference type="InterPro" id="IPR011129">
    <property type="entry name" value="CSD"/>
</dbReference>
<proteinExistence type="predicted"/>
<dbReference type="InterPro" id="IPR002059">
    <property type="entry name" value="CSP_DNA-bd"/>
</dbReference>
<name>A0A2U1TDM8_9MICO</name>
<accession>A0A2U1TDM8</accession>
<organism evidence="3 4">
    <name type="scientific">Mycetocola zhujimingii</name>
    <dbReference type="NCBI Taxonomy" id="2079792"/>
    <lineage>
        <taxon>Bacteria</taxon>
        <taxon>Bacillati</taxon>
        <taxon>Actinomycetota</taxon>
        <taxon>Actinomycetes</taxon>
        <taxon>Micrococcales</taxon>
        <taxon>Microbacteriaceae</taxon>
        <taxon>Mycetocola</taxon>
    </lineage>
</organism>
<protein>
    <submittedName>
        <fullName evidence="3">Cold shock domain-containing protein</fullName>
    </submittedName>
</protein>
<evidence type="ECO:0000256" key="1">
    <source>
        <dbReference type="RuleBase" id="RU000408"/>
    </source>
</evidence>
<comment type="caution">
    <text evidence="3">The sequence shown here is derived from an EMBL/GenBank/DDBJ whole genome shotgun (WGS) entry which is preliminary data.</text>
</comment>
<dbReference type="SMART" id="SM00357">
    <property type="entry name" value="CSP"/>
    <property type="match status" value="1"/>
</dbReference>
<gene>
    <name evidence="3" type="ORF">DF223_08025</name>
</gene>
<evidence type="ECO:0000313" key="4">
    <source>
        <dbReference type="Proteomes" id="UP000244962"/>
    </source>
</evidence>
<dbReference type="GO" id="GO:0003676">
    <property type="term" value="F:nucleic acid binding"/>
    <property type="evidence" value="ECO:0007669"/>
    <property type="project" value="InterPro"/>
</dbReference>
<dbReference type="PANTHER" id="PTHR11544">
    <property type="entry name" value="COLD SHOCK DOMAIN CONTAINING PROTEINS"/>
    <property type="match status" value="1"/>
</dbReference>
<dbReference type="PROSITE" id="PS51857">
    <property type="entry name" value="CSD_2"/>
    <property type="match status" value="1"/>
</dbReference>
<dbReference type="CDD" id="cd04458">
    <property type="entry name" value="CSP_CDS"/>
    <property type="match status" value="1"/>
</dbReference>
<keyword evidence="4" id="KW-1185">Reference proteome</keyword>
<dbReference type="KEGG" id="myl:C3E77_10715"/>
<dbReference type="OrthoDB" id="7477356at2"/>
<dbReference type="Proteomes" id="UP000244962">
    <property type="component" value="Unassembled WGS sequence"/>
</dbReference>
<dbReference type="InterPro" id="IPR012340">
    <property type="entry name" value="NA-bd_OB-fold"/>
</dbReference>
<dbReference type="RefSeq" id="WP_108391624.1">
    <property type="nucleotide sequence ID" value="NZ_CP026949.1"/>
</dbReference>
<dbReference type="InterPro" id="IPR019844">
    <property type="entry name" value="CSD_CS"/>
</dbReference>
<feature type="domain" description="CSD" evidence="2">
    <location>
        <begin position="1"/>
        <end position="64"/>
    </location>
</feature>
<comment type="subcellular location">
    <subcellularLocation>
        <location evidence="1">Cytoplasm</location>
    </subcellularLocation>
</comment>
<dbReference type="Gene3D" id="2.40.50.140">
    <property type="entry name" value="Nucleic acid-binding proteins"/>
    <property type="match status" value="1"/>
</dbReference>
<dbReference type="PRINTS" id="PR00050">
    <property type="entry name" value="COLDSHOCK"/>
</dbReference>
<evidence type="ECO:0000313" key="3">
    <source>
        <dbReference type="EMBL" id="PWC06920.1"/>
    </source>
</evidence>